<keyword evidence="13" id="KW-0186">Copper</keyword>
<dbReference type="Proteomes" id="UP000199391">
    <property type="component" value="Unassembled WGS sequence"/>
</dbReference>
<dbReference type="Pfam" id="PF00034">
    <property type="entry name" value="Cytochrom_C"/>
    <property type="match status" value="1"/>
</dbReference>
<evidence type="ECO:0000256" key="13">
    <source>
        <dbReference type="ARBA" id="ARBA00023008"/>
    </source>
</evidence>
<dbReference type="PROSITE" id="PS50857">
    <property type="entry name" value="COX2_CUA"/>
    <property type="match status" value="1"/>
</dbReference>
<dbReference type="GO" id="GO:0005507">
    <property type="term" value="F:copper ion binding"/>
    <property type="evidence" value="ECO:0007669"/>
    <property type="project" value="InterPro"/>
</dbReference>
<dbReference type="SUPFAM" id="SSF49503">
    <property type="entry name" value="Cupredoxins"/>
    <property type="match status" value="1"/>
</dbReference>
<evidence type="ECO:0000256" key="9">
    <source>
        <dbReference type="ARBA" id="ARBA00022967"/>
    </source>
</evidence>
<evidence type="ECO:0000259" key="18">
    <source>
        <dbReference type="PROSITE" id="PS50857"/>
    </source>
</evidence>
<keyword evidence="11 17" id="KW-1133">Transmembrane helix</keyword>
<reference evidence="21" key="1">
    <citation type="submission" date="2016-10" db="EMBL/GenBank/DDBJ databases">
        <authorList>
            <person name="Varghese N."/>
            <person name="Submissions S."/>
        </authorList>
    </citation>
    <scope>NUCLEOTIDE SEQUENCE [LARGE SCALE GENOMIC DNA]</scope>
    <source>
        <strain evidence="21">CGMCC 1.11014</strain>
    </source>
</reference>
<keyword evidence="7 17" id="KW-0812">Transmembrane</keyword>
<dbReference type="GO" id="GO:0016020">
    <property type="term" value="C:membrane"/>
    <property type="evidence" value="ECO:0007669"/>
    <property type="project" value="UniProtKB-SubCell"/>
</dbReference>
<dbReference type="SUPFAM" id="SSF46626">
    <property type="entry name" value="Cytochrome c"/>
    <property type="match status" value="1"/>
</dbReference>
<dbReference type="InterPro" id="IPR001505">
    <property type="entry name" value="Copper_CuA"/>
</dbReference>
<dbReference type="InterPro" id="IPR036257">
    <property type="entry name" value="Cyt_c_oxidase_su2_TM_sf"/>
</dbReference>
<evidence type="ECO:0000256" key="14">
    <source>
        <dbReference type="ARBA" id="ARBA00023136"/>
    </source>
</evidence>
<evidence type="ECO:0000256" key="10">
    <source>
        <dbReference type="ARBA" id="ARBA00022982"/>
    </source>
</evidence>
<gene>
    <name evidence="20" type="ORF">SAMN05216552_102852</name>
</gene>
<proteinExistence type="inferred from homology"/>
<evidence type="ECO:0000256" key="16">
    <source>
        <dbReference type="PROSITE-ProRule" id="PRU00433"/>
    </source>
</evidence>
<dbReference type="PANTHER" id="PTHR22888">
    <property type="entry name" value="CYTOCHROME C OXIDASE, SUBUNIT II"/>
    <property type="match status" value="1"/>
</dbReference>
<dbReference type="CDD" id="cd13919">
    <property type="entry name" value="CuRO_HCO_II_like_5"/>
    <property type="match status" value="1"/>
</dbReference>
<evidence type="ECO:0000256" key="2">
    <source>
        <dbReference type="ARBA" id="ARBA00004418"/>
    </source>
</evidence>
<evidence type="ECO:0000313" key="20">
    <source>
        <dbReference type="EMBL" id="SFV08383.1"/>
    </source>
</evidence>
<keyword evidence="6 16" id="KW-0349">Heme</keyword>
<dbReference type="EC" id="7.1.1.9" evidence="4"/>
<dbReference type="GO" id="GO:0004129">
    <property type="term" value="F:cytochrome-c oxidase activity"/>
    <property type="evidence" value="ECO:0007669"/>
    <property type="project" value="UniProtKB-EC"/>
</dbReference>
<dbReference type="InterPro" id="IPR002429">
    <property type="entry name" value="CcO_II-like_C"/>
</dbReference>
<evidence type="ECO:0000256" key="1">
    <source>
        <dbReference type="ARBA" id="ARBA00004141"/>
    </source>
</evidence>
<dbReference type="PROSITE" id="PS51007">
    <property type="entry name" value="CYTC"/>
    <property type="match status" value="1"/>
</dbReference>
<protein>
    <recommendedName>
        <fullName evidence="4">cytochrome-c oxidase</fullName>
        <ecNumber evidence="4">7.1.1.9</ecNumber>
    </recommendedName>
</protein>
<feature type="transmembrane region" description="Helical" evidence="17">
    <location>
        <begin position="83"/>
        <end position="101"/>
    </location>
</feature>
<keyword evidence="12 16" id="KW-0408">Iron</keyword>
<dbReference type="EMBL" id="FPBO01000028">
    <property type="protein sequence ID" value="SFV08383.1"/>
    <property type="molecule type" value="Genomic_DNA"/>
</dbReference>
<comment type="catalytic activity">
    <reaction evidence="15">
        <text>4 Fe(II)-[cytochrome c] + O2 + 8 H(+)(in) = 4 Fe(III)-[cytochrome c] + 2 H2O + 4 H(+)(out)</text>
        <dbReference type="Rhea" id="RHEA:11436"/>
        <dbReference type="Rhea" id="RHEA-COMP:10350"/>
        <dbReference type="Rhea" id="RHEA-COMP:14399"/>
        <dbReference type="ChEBI" id="CHEBI:15377"/>
        <dbReference type="ChEBI" id="CHEBI:15378"/>
        <dbReference type="ChEBI" id="CHEBI:15379"/>
        <dbReference type="ChEBI" id="CHEBI:29033"/>
        <dbReference type="ChEBI" id="CHEBI:29034"/>
        <dbReference type="EC" id="7.1.1.9"/>
    </reaction>
</comment>
<dbReference type="STRING" id="1035707.SAMN05216552_102852"/>
<dbReference type="GO" id="GO:0042597">
    <property type="term" value="C:periplasmic space"/>
    <property type="evidence" value="ECO:0007669"/>
    <property type="project" value="UniProtKB-SubCell"/>
</dbReference>
<dbReference type="InterPro" id="IPR008972">
    <property type="entry name" value="Cupredoxin"/>
</dbReference>
<evidence type="ECO:0000256" key="3">
    <source>
        <dbReference type="ARBA" id="ARBA00007866"/>
    </source>
</evidence>
<dbReference type="RefSeq" id="WP_093558208.1">
    <property type="nucleotide sequence ID" value="NZ_FPBO01000028.1"/>
</dbReference>
<dbReference type="Gene3D" id="2.60.40.420">
    <property type="entry name" value="Cupredoxins - blue copper proteins"/>
    <property type="match status" value="1"/>
</dbReference>
<dbReference type="Pfam" id="PF00116">
    <property type="entry name" value="COX2"/>
    <property type="match status" value="1"/>
</dbReference>
<comment type="subcellular location">
    <subcellularLocation>
        <location evidence="1">Membrane</location>
        <topology evidence="1">Multi-pass membrane protein</topology>
    </subcellularLocation>
    <subcellularLocation>
        <location evidence="2">Periplasm</location>
    </subcellularLocation>
</comment>
<evidence type="ECO:0000256" key="17">
    <source>
        <dbReference type="SAM" id="Phobius"/>
    </source>
</evidence>
<feature type="transmembrane region" description="Helical" evidence="17">
    <location>
        <begin position="43"/>
        <end position="62"/>
    </location>
</feature>
<keyword evidence="9" id="KW-1278">Translocase</keyword>
<evidence type="ECO:0000259" key="19">
    <source>
        <dbReference type="PROSITE" id="PS51007"/>
    </source>
</evidence>
<dbReference type="Gene3D" id="1.10.287.90">
    <property type="match status" value="1"/>
</dbReference>
<dbReference type="GO" id="GO:0020037">
    <property type="term" value="F:heme binding"/>
    <property type="evidence" value="ECO:0007669"/>
    <property type="project" value="InterPro"/>
</dbReference>
<evidence type="ECO:0000256" key="5">
    <source>
        <dbReference type="ARBA" id="ARBA00022448"/>
    </source>
</evidence>
<keyword evidence="14 17" id="KW-0472">Membrane</keyword>
<dbReference type="OrthoDB" id="9773456at2"/>
<evidence type="ECO:0000256" key="11">
    <source>
        <dbReference type="ARBA" id="ARBA00022989"/>
    </source>
</evidence>
<keyword evidence="10" id="KW-0249">Electron transport</keyword>
<name>A0A1I7LFD8_9BURK</name>
<evidence type="ECO:0000256" key="15">
    <source>
        <dbReference type="ARBA" id="ARBA00047816"/>
    </source>
</evidence>
<dbReference type="PROSITE" id="PS00078">
    <property type="entry name" value="COX2"/>
    <property type="match status" value="1"/>
</dbReference>
<dbReference type="AlphaFoldDB" id="A0A1I7LFD8"/>
<dbReference type="InterPro" id="IPR036909">
    <property type="entry name" value="Cyt_c-like_dom_sf"/>
</dbReference>
<evidence type="ECO:0000256" key="4">
    <source>
        <dbReference type="ARBA" id="ARBA00012949"/>
    </source>
</evidence>
<dbReference type="SUPFAM" id="SSF81464">
    <property type="entry name" value="Cytochrome c oxidase subunit II-like, transmembrane region"/>
    <property type="match status" value="1"/>
</dbReference>
<dbReference type="GO" id="GO:0042773">
    <property type="term" value="P:ATP synthesis coupled electron transport"/>
    <property type="evidence" value="ECO:0007669"/>
    <property type="project" value="TreeGrafter"/>
</dbReference>
<comment type="similarity">
    <text evidence="3">Belongs to the cytochrome c oxidase subunit 2 family.</text>
</comment>
<keyword evidence="21" id="KW-1185">Reference proteome</keyword>
<dbReference type="Gene3D" id="1.10.760.10">
    <property type="entry name" value="Cytochrome c-like domain"/>
    <property type="match status" value="1"/>
</dbReference>
<keyword evidence="5" id="KW-0813">Transport</keyword>
<dbReference type="InterPro" id="IPR009056">
    <property type="entry name" value="Cyt_c-like_dom"/>
</dbReference>
<evidence type="ECO:0000256" key="12">
    <source>
        <dbReference type="ARBA" id="ARBA00023004"/>
    </source>
</evidence>
<feature type="domain" description="Cytochrome oxidase subunit II copper A binding" evidence="18">
    <location>
        <begin position="112"/>
        <end position="254"/>
    </location>
</feature>
<keyword evidence="8 16" id="KW-0479">Metal-binding</keyword>
<feature type="domain" description="Cytochrome c" evidence="19">
    <location>
        <begin position="287"/>
        <end position="380"/>
    </location>
</feature>
<sequence length="380" mass="41308">MALALALILIVIGAVAFHAASPWWLTPLASNWQQMDDALMLTLYMTGAVFVIINLFVAYAVIRFRHREGVRASPEHGSKKLEWWLIGVTTLGIVVLLAPGLDVYAKLITPPSDAMQFEVMGQQWRWHYRLPGKDGKMGQTDVSHISSVNPFGINEKDPNGQDDLLVDTQEIHIPVNKPVKVLLRSQDVLHDFYVPQFRSRMNMVPGMVTSFWFTPTIVGKYEVLCAQLCGVGHANMRSWVIVDEEPAYQAWLAAQPTFAKLRAAAPGAAPPPVEEGGAPAPAAAAGDVATQGKLLAQARGCMACHSVDGAPGVGPTWKGLYGKTENLDGDKTVVADDAYLKQAIAEPKASNVRGFPPVMPRQPFTDAELAAMVAYIKSVK</sequence>
<dbReference type="PANTHER" id="PTHR22888:SF9">
    <property type="entry name" value="CYTOCHROME C OXIDASE SUBUNIT 2"/>
    <property type="match status" value="1"/>
</dbReference>
<accession>A0A1I7LFD8</accession>
<organism evidence="20 21">
    <name type="scientific">Pseudoduganella namucuonensis</name>
    <dbReference type="NCBI Taxonomy" id="1035707"/>
    <lineage>
        <taxon>Bacteria</taxon>
        <taxon>Pseudomonadati</taxon>
        <taxon>Pseudomonadota</taxon>
        <taxon>Betaproteobacteria</taxon>
        <taxon>Burkholderiales</taxon>
        <taxon>Oxalobacteraceae</taxon>
        <taxon>Telluria group</taxon>
        <taxon>Pseudoduganella</taxon>
    </lineage>
</organism>
<evidence type="ECO:0000313" key="21">
    <source>
        <dbReference type="Proteomes" id="UP000199391"/>
    </source>
</evidence>
<dbReference type="InterPro" id="IPR045187">
    <property type="entry name" value="CcO_II"/>
</dbReference>
<dbReference type="PRINTS" id="PR01166">
    <property type="entry name" value="CYCOXIDASEII"/>
</dbReference>
<evidence type="ECO:0000256" key="7">
    <source>
        <dbReference type="ARBA" id="ARBA00022692"/>
    </source>
</evidence>
<evidence type="ECO:0000256" key="6">
    <source>
        <dbReference type="ARBA" id="ARBA00022617"/>
    </source>
</evidence>
<evidence type="ECO:0000256" key="8">
    <source>
        <dbReference type="ARBA" id="ARBA00022723"/>
    </source>
</evidence>